<gene>
    <name evidence="1" type="ORF">NUU61_010094</name>
</gene>
<evidence type="ECO:0000313" key="2">
    <source>
        <dbReference type="Proteomes" id="UP001141434"/>
    </source>
</evidence>
<dbReference type="RefSeq" id="XP_056507117.1">
    <property type="nucleotide sequence ID" value="XM_056660619.1"/>
</dbReference>
<dbReference type="Proteomes" id="UP001141434">
    <property type="component" value="Unassembled WGS sequence"/>
</dbReference>
<name>A0A9W9EHH2_9EURO</name>
<protein>
    <submittedName>
        <fullName evidence="1">Uncharacterized protein</fullName>
    </submittedName>
</protein>
<dbReference type="EMBL" id="JAPMSZ010000012">
    <property type="protein sequence ID" value="KAJ5081830.1"/>
    <property type="molecule type" value="Genomic_DNA"/>
</dbReference>
<reference evidence="1" key="1">
    <citation type="submission" date="2022-11" db="EMBL/GenBank/DDBJ databases">
        <authorList>
            <person name="Petersen C."/>
        </authorList>
    </citation>
    <scope>NUCLEOTIDE SEQUENCE</scope>
    <source>
        <strain evidence="1">IBT 34128</strain>
    </source>
</reference>
<dbReference type="AlphaFoldDB" id="A0A9W9EHH2"/>
<sequence length="116" mass="12737">MALSFKKLFNGFRGNRQDRTHESTPSTITPITTAEPIIFPPIVENIRPDSARHTLAVSLKKLAKRFRAITRRGRSATNIVPLAPSKSRPAPLRGILKNPTIANEGNVRSVSSPAEL</sequence>
<reference evidence="1" key="2">
    <citation type="journal article" date="2023" name="IMA Fungus">
        <title>Comparative genomic study of the Penicillium genus elucidates a diverse pangenome and 15 lateral gene transfer events.</title>
        <authorList>
            <person name="Petersen C."/>
            <person name="Sorensen T."/>
            <person name="Nielsen M.R."/>
            <person name="Sondergaard T.E."/>
            <person name="Sorensen J.L."/>
            <person name="Fitzpatrick D.A."/>
            <person name="Frisvad J.C."/>
            <person name="Nielsen K.L."/>
        </authorList>
    </citation>
    <scope>NUCLEOTIDE SEQUENCE</scope>
    <source>
        <strain evidence="1">IBT 34128</strain>
    </source>
</reference>
<proteinExistence type="predicted"/>
<dbReference type="GeneID" id="81399788"/>
<keyword evidence="2" id="KW-1185">Reference proteome</keyword>
<organism evidence="1 2">
    <name type="scientific">Penicillium alfredii</name>
    <dbReference type="NCBI Taxonomy" id="1506179"/>
    <lineage>
        <taxon>Eukaryota</taxon>
        <taxon>Fungi</taxon>
        <taxon>Dikarya</taxon>
        <taxon>Ascomycota</taxon>
        <taxon>Pezizomycotina</taxon>
        <taxon>Eurotiomycetes</taxon>
        <taxon>Eurotiomycetidae</taxon>
        <taxon>Eurotiales</taxon>
        <taxon>Aspergillaceae</taxon>
        <taxon>Penicillium</taxon>
    </lineage>
</organism>
<evidence type="ECO:0000313" key="1">
    <source>
        <dbReference type="EMBL" id="KAJ5081830.1"/>
    </source>
</evidence>
<accession>A0A9W9EHH2</accession>
<comment type="caution">
    <text evidence="1">The sequence shown here is derived from an EMBL/GenBank/DDBJ whole genome shotgun (WGS) entry which is preliminary data.</text>
</comment>